<proteinExistence type="inferred from homology"/>
<dbReference type="AlphaFoldDB" id="K9YR73"/>
<dbReference type="GO" id="GO:0016829">
    <property type="term" value="F:lyase activity"/>
    <property type="evidence" value="ECO:0007669"/>
    <property type="project" value="UniProtKB-KW"/>
</dbReference>
<dbReference type="InterPro" id="IPR010404">
    <property type="entry name" value="CpcT/CpeT"/>
</dbReference>
<dbReference type="KEGG" id="dsl:Dacsa_0162"/>
<keyword evidence="5" id="KW-1185">Reference proteome</keyword>
<evidence type="ECO:0000313" key="4">
    <source>
        <dbReference type="EMBL" id="AFZ48977.1"/>
    </source>
</evidence>
<evidence type="ECO:0000256" key="1">
    <source>
        <dbReference type="ARBA" id="ARBA00008206"/>
    </source>
</evidence>
<dbReference type="InterPro" id="IPR038672">
    <property type="entry name" value="CpcT/CpeT_sf"/>
</dbReference>
<dbReference type="RefSeq" id="WP_015227990.1">
    <property type="nucleotide sequence ID" value="NC_019780.1"/>
</dbReference>
<dbReference type="PANTHER" id="PTHR35137">
    <property type="entry name" value="CHROMOPHORE LYASE CRL, CHLOROPLASTIC"/>
    <property type="match status" value="1"/>
</dbReference>
<evidence type="ECO:0000256" key="2">
    <source>
        <dbReference type="ARBA" id="ARBA00023239"/>
    </source>
</evidence>
<dbReference type="PANTHER" id="PTHR35137:SF1">
    <property type="entry name" value="CHROMOPHORE LYASE CRL, CHLOROPLASTIC"/>
    <property type="match status" value="1"/>
</dbReference>
<gene>
    <name evidence="3" type="primary">cpcT</name>
    <name evidence="4" type="ORF">Dacsa_0162</name>
</gene>
<evidence type="ECO:0000256" key="3">
    <source>
        <dbReference type="HAMAP-Rule" id="MF_01460"/>
    </source>
</evidence>
<dbReference type="CDD" id="cd16338">
    <property type="entry name" value="CpcT"/>
    <property type="match status" value="1"/>
</dbReference>
<dbReference type="HAMAP" id="MF_01460">
    <property type="entry name" value="Chrphore_lyase_CpxT"/>
    <property type="match status" value="1"/>
</dbReference>
<keyword evidence="2 3" id="KW-0456">Lyase</keyword>
<reference evidence="4" key="1">
    <citation type="submission" date="2012-04" db="EMBL/GenBank/DDBJ databases">
        <title>Finished genome of Dactylococcopsis salina PCC 8305.</title>
        <authorList>
            <consortium name="US DOE Joint Genome Institute"/>
            <person name="Gugger M."/>
            <person name="Coursin T."/>
            <person name="Rippka R."/>
            <person name="Tandeau De Marsac N."/>
            <person name="Huntemann M."/>
            <person name="Wei C.-L."/>
            <person name="Han J."/>
            <person name="Detter J.C."/>
            <person name="Han C."/>
            <person name="Tapia R."/>
            <person name="Daligault H."/>
            <person name="Chen A."/>
            <person name="Krypides N."/>
            <person name="Mavromatis K."/>
            <person name="Markowitz V."/>
            <person name="Szeto E."/>
            <person name="Ivanova N."/>
            <person name="Ovchinnikova G."/>
            <person name="Pagani I."/>
            <person name="Pati A."/>
            <person name="Goodwin L."/>
            <person name="Peters L."/>
            <person name="Pitluck S."/>
            <person name="Woyke T."/>
            <person name="Kerfeld C."/>
        </authorList>
    </citation>
    <scope>NUCLEOTIDE SEQUENCE [LARGE SCALE GENOMIC DNA]</scope>
    <source>
        <strain evidence="4">PCC 8305</strain>
    </source>
</reference>
<dbReference type="EC" id="4.-.-.-" evidence="3"/>
<dbReference type="EMBL" id="CP003944">
    <property type="protein sequence ID" value="AFZ48977.1"/>
    <property type="molecule type" value="Genomic_DNA"/>
</dbReference>
<dbReference type="eggNOG" id="ENOG502ZC00">
    <property type="taxonomic scope" value="Bacteria"/>
</dbReference>
<protein>
    <recommendedName>
        <fullName evidence="3">Chromophore lyase CpcT/CpeT</fullName>
        <ecNumber evidence="3">4.-.-.-</ecNumber>
    </recommendedName>
</protein>
<dbReference type="HOGENOM" id="CLU_092589_0_0_3"/>
<comment type="similarity">
    <text evidence="1 3">Belongs to the CpcT/CpeT biliprotein lyase family.</text>
</comment>
<sequence length="193" mass="22071">MSTDLGLKLAQWLAGEFENKEQAMSEPAWFVSLKLWHRPLPFLIDGNYALFAEQAPALKLDRPYRQRVFVITATDPIAIQYYAFKQPQLWQGSGRNPQQLDSLRLDDLEKLPDCVLQVTDTEKEFSAKPLPNAVCQFYAQGRLCEVKLGFTVTAEEFFSDDKGIDPETKKPIWGALMSPYRFQKIQSFTVSEA</sequence>
<accession>K9YR73</accession>
<comment type="function">
    <text evidence="3">Covalently attaches a chromophore to Cys residue(s) of phycobiliproteins.</text>
</comment>
<name>K9YR73_DACS8</name>
<organism evidence="4 5">
    <name type="scientific">Dactylococcopsis salina (strain PCC 8305)</name>
    <name type="common">Myxobactron salinum</name>
    <dbReference type="NCBI Taxonomy" id="13035"/>
    <lineage>
        <taxon>Bacteria</taxon>
        <taxon>Bacillati</taxon>
        <taxon>Cyanobacteriota</taxon>
        <taxon>Cyanophyceae</taxon>
        <taxon>Nodosilineales</taxon>
        <taxon>Cymatolegaceae</taxon>
        <taxon>Dactylococcopsis</taxon>
    </lineage>
</organism>
<dbReference type="STRING" id="13035.Dacsa_0162"/>
<dbReference type="Pfam" id="PF06206">
    <property type="entry name" value="CpeT"/>
    <property type="match status" value="1"/>
</dbReference>
<dbReference type="GO" id="GO:0017006">
    <property type="term" value="P:protein-tetrapyrrole linkage"/>
    <property type="evidence" value="ECO:0007669"/>
    <property type="project" value="UniProtKB-UniRule"/>
</dbReference>
<dbReference type="Gene3D" id="2.40.128.590">
    <property type="entry name" value="CpcT/CpeT domain"/>
    <property type="match status" value="1"/>
</dbReference>
<dbReference type="Proteomes" id="UP000010482">
    <property type="component" value="Chromosome"/>
</dbReference>
<evidence type="ECO:0000313" key="5">
    <source>
        <dbReference type="Proteomes" id="UP000010482"/>
    </source>
</evidence>